<keyword evidence="9" id="KW-0148">Chlorophyll</keyword>
<proteinExistence type="inferred from homology"/>
<comment type="subcellular location">
    <subcellularLocation>
        <location evidence="2">Plastid</location>
        <location evidence="2">Chloroplast</location>
    </subcellularLocation>
</comment>
<feature type="binding site" evidence="9">
    <location>
        <position position="171"/>
    </location>
    <ligand>
        <name>chlorophyll a</name>
        <dbReference type="ChEBI" id="CHEBI:58416"/>
        <label>1</label>
    </ligand>
</feature>
<dbReference type="Pfam" id="PF00504">
    <property type="entry name" value="Chloroa_b-bind"/>
    <property type="match status" value="1"/>
</dbReference>
<evidence type="ECO:0000313" key="11">
    <source>
        <dbReference type="EMBL" id="CAJ1941728.1"/>
    </source>
</evidence>
<reference evidence="11" key="1">
    <citation type="submission" date="2023-08" db="EMBL/GenBank/DDBJ databases">
        <authorList>
            <person name="Audoor S."/>
            <person name="Bilcke G."/>
        </authorList>
    </citation>
    <scope>NUCLEOTIDE SEQUENCE</scope>
</reference>
<evidence type="ECO:0000256" key="10">
    <source>
        <dbReference type="SAM" id="SignalP"/>
    </source>
</evidence>
<keyword evidence="4" id="KW-0150">Chloroplast</keyword>
<feature type="binding site" evidence="9">
    <location>
        <position position="165"/>
    </location>
    <ligand>
        <name>chlorophyll a</name>
        <dbReference type="ChEBI" id="CHEBI:58416"/>
        <label>1</label>
    </ligand>
</feature>
<dbReference type="Proteomes" id="UP001295423">
    <property type="component" value="Unassembled WGS sequence"/>
</dbReference>
<dbReference type="EMBL" id="CAKOGP040001068">
    <property type="protein sequence ID" value="CAJ1941728.1"/>
    <property type="molecule type" value="Genomic_DNA"/>
</dbReference>
<feature type="signal peptide" evidence="10">
    <location>
        <begin position="1"/>
        <end position="16"/>
    </location>
</feature>
<comment type="caution">
    <text evidence="11">The sequence shown here is derived from an EMBL/GenBank/DDBJ whole genome shotgun (WGS) entry which is preliminary data.</text>
</comment>
<feature type="binding site" evidence="9">
    <location>
        <position position="104"/>
    </location>
    <ligand>
        <name>chlorophyll a</name>
        <dbReference type="ChEBI" id="CHEBI:58416"/>
        <label>1</label>
    </ligand>
</feature>
<dbReference type="InterPro" id="IPR001344">
    <property type="entry name" value="Chloro_AB-bd_pln"/>
</dbReference>
<dbReference type="GO" id="GO:0030076">
    <property type="term" value="C:light-harvesting complex"/>
    <property type="evidence" value="ECO:0007669"/>
    <property type="project" value="UniProtKB-KW"/>
</dbReference>
<comment type="similarity">
    <text evidence="3">Belongs to the fucoxanthin chlorophyll protein family.</text>
</comment>
<evidence type="ECO:0000256" key="9">
    <source>
        <dbReference type="PIRSR" id="PIRSR601344-1"/>
    </source>
</evidence>
<feature type="binding site" description="axial binding residue" evidence="9">
    <location>
        <position position="72"/>
    </location>
    <ligand>
        <name>chlorophyll b</name>
        <dbReference type="ChEBI" id="CHEBI:61721"/>
        <label>1</label>
    </ligand>
    <ligandPart>
        <name>Mg</name>
        <dbReference type="ChEBI" id="CHEBI:25107"/>
    </ligandPart>
</feature>
<evidence type="ECO:0000313" key="12">
    <source>
        <dbReference type="EMBL" id="CAJ1951026.1"/>
    </source>
</evidence>
<organism evidence="11 13">
    <name type="scientific">Cylindrotheca closterium</name>
    <dbReference type="NCBI Taxonomy" id="2856"/>
    <lineage>
        <taxon>Eukaryota</taxon>
        <taxon>Sar</taxon>
        <taxon>Stramenopiles</taxon>
        <taxon>Ochrophyta</taxon>
        <taxon>Bacillariophyta</taxon>
        <taxon>Bacillariophyceae</taxon>
        <taxon>Bacillariophycidae</taxon>
        <taxon>Bacillariales</taxon>
        <taxon>Bacillariaceae</taxon>
        <taxon>Cylindrotheca</taxon>
    </lineage>
</organism>
<dbReference type="GO" id="GO:0009507">
    <property type="term" value="C:chloroplast"/>
    <property type="evidence" value="ECO:0007669"/>
    <property type="project" value="UniProtKB-SubCell"/>
</dbReference>
<dbReference type="AlphaFoldDB" id="A0AAD2CYB8"/>
<feature type="binding site" evidence="9">
    <location>
        <position position="166"/>
    </location>
    <ligand>
        <name>chlorophyll a</name>
        <dbReference type="ChEBI" id="CHEBI:58416"/>
        <label>1</label>
    </ligand>
</feature>
<dbReference type="Gene3D" id="1.10.3460.10">
    <property type="entry name" value="Chlorophyll a/b binding protein domain"/>
    <property type="match status" value="1"/>
</dbReference>
<dbReference type="EMBL" id="CAKOGP040001776">
    <property type="protein sequence ID" value="CAJ1951026.1"/>
    <property type="molecule type" value="Genomic_DNA"/>
</dbReference>
<evidence type="ECO:0000256" key="1">
    <source>
        <dbReference type="ARBA" id="ARBA00004022"/>
    </source>
</evidence>
<keyword evidence="5" id="KW-0602">Photosynthesis</keyword>
<evidence type="ECO:0000256" key="5">
    <source>
        <dbReference type="ARBA" id="ARBA00022531"/>
    </source>
</evidence>
<evidence type="ECO:0000256" key="6">
    <source>
        <dbReference type="ARBA" id="ARBA00022640"/>
    </source>
</evidence>
<name>A0AAD2CYB8_9STRA</name>
<dbReference type="PANTHER" id="PTHR21649">
    <property type="entry name" value="CHLOROPHYLL A/B BINDING PROTEIN"/>
    <property type="match status" value="1"/>
</dbReference>
<keyword evidence="7" id="KW-0437">Light-harvesting polypeptide</keyword>
<feature type="binding site" evidence="9">
    <location>
        <position position="169"/>
    </location>
    <ligand>
        <name>chlorophyll a</name>
        <dbReference type="ChEBI" id="CHEBI:58416"/>
        <label>1</label>
    </ligand>
</feature>
<dbReference type="InterPro" id="IPR022796">
    <property type="entry name" value="Chloroa_b-bind"/>
</dbReference>
<keyword evidence="9" id="KW-0157">Chromophore</keyword>
<evidence type="ECO:0000256" key="3">
    <source>
        <dbReference type="ARBA" id="ARBA00005933"/>
    </source>
</evidence>
<feature type="chain" id="PRO_5042440654" evidence="10">
    <location>
        <begin position="17"/>
        <end position="196"/>
    </location>
</feature>
<protein>
    <submittedName>
        <fullName evidence="11">Uncharacterized protein</fullName>
    </submittedName>
</protein>
<comment type="function">
    <text evidence="1">The light-harvesting complex (LHC) functions as a light receptor, it captures and delivers excitation energy to photosystems with which it is closely associated. Energy is transferred from the carotenoid and chlorophyll C (or B) to chlorophyll A and the photosynthetic reaction centers where it is used to synthesize ATP and reducing power.</text>
</comment>
<evidence type="ECO:0000256" key="7">
    <source>
        <dbReference type="ARBA" id="ARBA00023243"/>
    </source>
</evidence>
<dbReference type="GO" id="GO:0009765">
    <property type="term" value="P:photosynthesis, light harvesting"/>
    <property type="evidence" value="ECO:0007669"/>
    <property type="project" value="InterPro"/>
</dbReference>
<evidence type="ECO:0000256" key="4">
    <source>
        <dbReference type="ARBA" id="ARBA00022528"/>
    </source>
</evidence>
<feature type="binding site" evidence="9">
    <location>
        <position position="67"/>
    </location>
    <ligand>
        <name>chlorophyll a</name>
        <dbReference type="ChEBI" id="CHEBI:58416"/>
        <label>1</label>
    </ligand>
</feature>
<evidence type="ECO:0000313" key="13">
    <source>
        <dbReference type="Proteomes" id="UP001295423"/>
    </source>
</evidence>
<gene>
    <name evidence="12" type="ORF">CYCCA115_LOCUS12872</name>
    <name evidence="11" type="ORF">CYCCA115_LOCUS7639</name>
</gene>
<accession>A0AAD2CYB8</accession>
<sequence length="196" mass="21286">MKTSLFFLSAIAGASAFAPANQVSKSTQLDAAELDSLRGVGPETGGKAYDPFGVADMAPLDHLRKAELANGRSAMLATVGWVFPKIWAFPGGPISTTDPIKAHLEADNQWWAQFIVFCAVIEGIKLRGEMEGKSYTGEIDKEAVLDWTGRWAKMNDQQKEDMALKEIKNGRLAMMGWLGFVANYFIPGSCPVPPGF</sequence>
<dbReference type="SUPFAM" id="SSF103511">
    <property type="entry name" value="Chlorophyll a-b binding protein"/>
    <property type="match status" value="1"/>
</dbReference>
<dbReference type="GO" id="GO:0016020">
    <property type="term" value="C:membrane"/>
    <property type="evidence" value="ECO:0007669"/>
    <property type="project" value="InterPro"/>
</dbReference>
<keyword evidence="10" id="KW-0732">Signal</keyword>
<feature type="binding site" description="axial binding residue" evidence="9">
    <location>
        <position position="131"/>
    </location>
    <ligand>
        <name>chlorophyll b</name>
        <dbReference type="ChEBI" id="CHEBI:61721"/>
        <label>1</label>
    </ligand>
    <ligandPart>
        <name>Mg</name>
        <dbReference type="ChEBI" id="CHEBI:25107"/>
    </ligandPart>
</feature>
<evidence type="ECO:0000256" key="2">
    <source>
        <dbReference type="ARBA" id="ARBA00004229"/>
    </source>
</evidence>
<dbReference type="GO" id="GO:0016168">
    <property type="term" value="F:chlorophyll binding"/>
    <property type="evidence" value="ECO:0007669"/>
    <property type="project" value="UniProtKB-KW"/>
</dbReference>
<keyword evidence="13" id="KW-1185">Reference proteome</keyword>
<evidence type="ECO:0000256" key="8">
    <source>
        <dbReference type="ARBA" id="ARBA00044011"/>
    </source>
</evidence>
<keyword evidence="6" id="KW-0934">Plastid</keyword>
<comment type="subunit">
    <text evidence="8">The LHC complex of chromophytic algae is composed of fucoxanthin, chlorophyll A and C bound non-covalently by fucoxanthin chlorophyll proteins (FCPs). The ratio of the pigments in LHC; fucoxanthin: chlorophyll C: chlorophyll A; (0.6-1): (0.1-0.3): (1).</text>
</comment>